<dbReference type="Pfam" id="PF08781">
    <property type="entry name" value="DP"/>
    <property type="match status" value="1"/>
</dbReference>
<dbReference type="InterPro" id="IPR015648">
    <property type="entry name" value="Transcrpt_fac_DP"/>
</dbReference>
<dbReference type="GO" id="GO:0000981">
    <property type="term" value="F:DNA-binding transcription factor activity, RNA polymerase II-specific"/>
    <property type="evidence" value="ECO:0007669"/>
    <property type="project" value="TreeGrafter"/>
</dbReference>
<dbReference type="PANTHER" id="PTHR12548">
    <property type="entry name" value="TRANSCRIPTION FACTOR DP"/>
    <property type="match status" value="1"/>
</dbReference>
<dbReference type="InterPro" id="IPR014889">
    <property type="entry name" value="Transc_factor_DP_C"/>
</dbReference>
<comment type="caution">
    <text evidence="7">The sequence shown here is derived from an EMBL/GenBank/DDBJ whole genome shotgun (WGS) entry which is preliminary data.</text>
</comment>
<evidence type="ECO:0000256" key="1">
    <source>
        <dbReference type="ARBA" id="ARBA00010940"/>
    </source>
</evidence>
<reference evidence="7 8" key="1">
    <citation type="submission" date="2019-01" db="EMBL/GenBank/DDBJ databases">
        <title>Sequencing of cultivated peanut Arachis hypogaea provides insights into genome evolution and oil improvement.</title>
        <authorList>
            <person name="Chen X."/>
        </authorList>
    </citation>
    <scope>NUCLEOTIDE SEQUENCE [LARGE SCALE GENOMIC DNA]</scope>
    <source>
        <strain evidence="8">cv. Fuhuasheng</strain>
        <tissue evidence="7">Leaves</tissue>
    </source>
</reference>
<keyword evidence="8" id="KW-1185">Reference proteome</keyword>
<keyword evidence="4" id="KW-0804">Transcription</keyword>
<feature type="compositionally biased region" description="Low complexity" evidence="5">
    <location>
        <begin position="82"/>
        <end position="97"/>
    </location>
</feature>
<accession>A0A444XDN5</accession>
<organism evidence="7 8">
    <name type="scientific">Arachis hypogaea</name>
    <name type="common">Peanut</name>
    <dbReference type="NCBI Taxonomy" id="3818"/>
    <lineage>
        <taxon>Eukaryota</taxon>
        <taxon>Viridiplantae</taxon>
        <taxon>Streptophyta</taxon>
        <taxon>Embryophyta</taxon>
        <taxon>Tracheophyta</taxon>
        <taxon>Spermatophyta</taxon>
        <taxon>Magnoliopsida</taxon>
        <taxon>eudicotyledons</taxon>
        <taxon>Gunneridae</taxon>
        <taxon>Pentapetalae</taxon>
        <taxon>rosids</taxon>
        <taxon>fabids</taxon>
        <taxon>Fabales</taxon>
        <taxon>Fabaceae</taxon>
        <taxon>Papilionoideae</taxon>
        <taxon>50 kb inversion clade</taxon>
        <taxon>dalbergioids sensu lato</taxon>
        <taxon>Dalbergieae</taxon>
        <taxon>Pterocarpus clade</taxon>
        <taxon>Arachis</taxon>
    </lineage>
</organism>
<feature type="domain" description="Transcription factor DP C-terminal" evidence="6">
    <location>
        <begin position="132"/>
        <end position="203"/>
    </location>
</feature>
<evidence type="ECO:0000313" key="8">
    <source>
        <dbReference type="Proteomes" id="UP000289738"/>
    </source>
</evidence>
<evidence type="ECO:0000313" key="7">
    <source>
        <dbReference type="EMBL" id="RYQ87838.1"/>
    </source>
</evidence>
<dbReference type="InterPro" id="IPR038168">
    <property type="entry name" value="TF_DP_C_sf"/>
</dbReference>
<name>A0A444XDN5_ARAHY</name>
<comment type="similarity">
    <text evidence="1">Belongs to the E2F/DP family.</text>
</comment>
<dbReference type="GO" id="GO:0000977">
    <property type="term" value="F:RNA polymerase II transcription regulatory region sequence-specific DNA binding"/>
    <property type="evidence" value="ECO:0007669"/>
    <property type="project" value="TreeGrafter"/>
</dbReference>
<proteinExistence type="inferred from homology"/>
<dbReference type="STRING" id="3818.A0A444XDN5"/>
<dbReference type="SMART" id="SM01138">
    <property type="entry name" value="DP"/>
    <property type="match status" value="1"/>
</dbReference>
<dbReference type="InterPro" id="IPR037241">
    <property type="entry name" value="E2F-DP_heterodim"/>
</dbReference>
<dbReference type="Proteomes" id="UP000289738">
    <property type="component" value="Chromosome B09"/>
</dbReference>
<evidence type="ECO:0000256" key="4">
    <source>
        <dbReference type="ARBA" id="ARBA00023163"/>
    </source>
</evidence>
<dbReference type="SUPFAM" id="SSF144074">
    <property type="entry name" value="E2F-DP heterodimerization region"/>
    <property type="match status" value="1"/>
</dbReference>
<keyword evidence="2" id="KW-0805">Transcription regulation</keyword>
<dbReference type="GO" id="GO:0005634">
    <property type="term" value="C:nucleus"/>
    <property type="evidence" value="ECO:0007669"/>
    <property type="project" value="TreeGrafter"/>
</dbReference>
<evidence type="ECO:0000259" key="6">
    <source>
        <dbReference type="SMART" id="SM01138"/>
    </source>
</evidence>
<dbReference type="GO" id="GO:0005667">
    <property type="term" value="C:transcription regulator complex"/>
    <property type="evidence" value="ECO:0007669"/>
    <property type="project" value="InterPro"/>
</dbReference>
<keyword evidence="3" id="KW-0238">DNA-binding</keyword>
<evidence type="ECO:0000256" key="5">
    <source>
        <dbReference type="SAM" id="MobiDB-lite"/>
    </source>
</evidence>
<dbReference type="Gene3D" id="1.20.140.80">
    <property type="entry name" value="Transcription factor DP"/>
    <property type="match status" value="1"/>
</dbReference>
<dbReference type="AlphaFoldDB" id="A0A444XDN5"/>
<evidence type="ECO:0000256" key="2">
    <source>
        <dbReference type="ARBA" id="ARBA00023015"/>
    </source>
</evidence>
<gene>
    <name evidence="7" type="ORF">Ahy_B09g095379</name>
</gene>
<dbReference type="EMBL" id="SDMP01000019">
    <property type="protein sequence ID" value="RYQ87838.1"/>
    <property type="molecule type" value="Genomic_DNA"/>
</dbReference>
<evidence type="ECO:0000256" key="3">
    <source>
        <dbReference type="ARBA" id="ARBA00023125"/>
    </source>
</evidence>
<feature type="region of interest" description="Disordered" evidence="5">
    <location>
        <begin position="71"/>
        <end position="98"/>
    </location>
</feature>
<sequence length="203" mass="22670">MEEALWGRTCHRSNKQRLDKCWNLLHVMRLKAGKDPCILLLPPPKAYCFYSAQSPSIVAAVSGGQRHRRRLVLSPSNPPSSPGSLPSSPSSPSSSSSQHQQAVAFHLRAVINTISSSSSSRGTQQSTPEAFHRPQFLCANYLYCLMRFVGIQNLIKRNEQLYSSENPPSGVSLPFILVQTRPHATVEVEILEDMQLVHFDFNR</sequence>
<dbReference type="PANTHER" id="PTHR12548:SF9">
    <property type="entry name" value="TRANSCRIPTION FACTOR DP"/>
    <property type="match status" value="1"/>
</dbReference>
<protein>
    <recommendedName>
        <fullName evidence="6">Transcription factor DP C-terminal domain-containing protein</fullName>
    </recommendedName>
</protein>
<dbReference type="GO" id="GO:0051726">
    <property type="term" value="P:regulation of cell cycle"/>
    <property type="evidence" value="ECO:0007669"/>
    <property type="project" value="InterPro"/>
</dbReference>